<keyword evidence="11" id="KW-0503">Monooxygenase</keyword>
<proteinExistence type="inferred from homology"/>
<comment type="cofactor">
    <cofactor evidence="1 13">
        <name>heme</name>
        <dbReference type="ChEBI" id="CHEBI:30413"/>
    </cofactor>
</comment>
<evidence type="ECO:0000256" key="4">
    <source>
        <dbReference type="ARBA" id="ARBA00010617"/>
    </source>
</evidence>
<gene>
    <name evidence="14" type="ORF">K503DRAFT_769671</name>
</gene>
<feature type="binding site" description="axial binding residue" evidence="13">
    <location>
        <position position="479"/>
    </location>
    <ligand>
        <name>heme</name>
        <dbReference type="ChEBI" id="CHEBI:30413"/>
    </ligand>
    <ligandPart>
        <name>Fe</name>
        <dbReference type="ChEBI" id="CHEBI:18248"/>
    </ligandPart>
</feature>
<name>A0A1B7N308_9AGAM</name>
<evidence type="ECO:0000313" key="15">
    <source>
        <dbReference type="Proteomes" id="UP000092154"/>
    </source>
</evidence>
<keyword evidence="7 13" id="KW-0479">Metal-binding</keyword>
<keyword evidence="5 13" id="KW-0349">Heme</keyword>
<sequence>MDPVSVAAGFVTLVIAHKVYRRYTRISLADVPGPESASFIMGNVKELYQSQAAETDFKWQAQYGDVVRFKSLFGEDQLMISDPAALQYIFAKSGYRFPKQEDRRILSLLLNGRGILFADGDDHKRHRKVMLPGFGAPESKAFLPIFQGCVESMSNKWMDIISNSKEQSAVFNIPKWLSRATFDAIGEAAFDIRFGSIDNNENELGRAYGSMMTNLFAAPSVGQIFFQGITKYIPLRILEYFGNNGKNPRVVRMRETGIIATSVAKQMVEDKAEMLLQGKGSRDVFSLLVKANMDADAKAKLTDEELFAQMRTILFAGHETTANTLSWALFELAKRPDIQSRLREEIRETEATVLARGDTEFTMADLDAMSYTTAVVKEVLRFCPVIYEVHRYASQDDILPLLQPITTRSGKVIHQLPIPKGIRIVASIAAYNRNKDLWGEDAHMFNPERWLNGTASDKKFTSVGVYANLMTFLGGVRGCIGWRFAVIEMQAFMTEIVGKFELALTDKSERVRREACLVMVPTVEGEAEYGPQLMLRVSVAPRTEKE</sequence>
<dbReference type="InterPro" id="IPR002401">
    <property type="entry name" value="Cyt_P450_E_grp-I"/>
</dbReference>
<reference evidence="14 15" key="1">
    <citation type="submission" date="2016-06" db="EMBL/GenBank/DDBJ databases">
        <title>Comparative genomics of the ectomycorrhizal sister species Rhizopogon vinicolor and Rhizopogon vesiculosus (Basidiomycota: Boletales) reveals a divergence of the mating type B locus.</title>
        <authorList>
            <consortium name="DOE Joint Genome Institute"/>
            <person name="Mujic A.B."/>
            <person name="Kuo A."/>
            <person name="Tritt A."/>
            <person name="Lipzen A."/>
            <person name="Chen C."/>
            <person name="Johnson J."/>
            <person name="Sharma A."/>
            <person name="Barry K."/>
            <person name="Grigoriev I.V."/>
            <person name="Spatafora J.W."/>
        </authorList>
    </citation>
    <scope>NUCLEOTIDE SEQUENCE [LARGE SCALE GENOMIC DNA]</scope>
    <source>
        <strain evidence="14 15">AM-OR11-026</strain>
    </source>
</reference>
<dbReference type="Pfam" id="PF00067">
    <property type="entry name" value="p450"/>
    <property type="match status" value="1"/>
</dbReference>
<evidence type="ECO:0000256" key="3">
    <source>
        <dbReference type="ARBA" id="ARBA00004721"/>
    </source>
</evidence>
<dbReference type="PANTHER" id="PTHR24305:SF166">
    <property type="entry name" value="CYTOCHROME P450 12A4, MITOCHONDRIAL-RELATED"/>
    <property type="match status" value="1"/>
</dbReference>
<evidence type="ECO:0000256" key="13">
    <source>
        <dbReference type="PIRSR" id="PIRSR602401-1"/>
    </source>
</evidence>
<dbReference type="GO" id="GO:0016020">
    <property type="term" value="C:membrane"/>
    <property type="evidence" value="ECO:0007669"/>
    <property type="project" value="UniProtKB-SubCell"/>
</dbReference>
<comment type="pathway">
    <text evidence="3">Secondary metabolite biosynthesis; terpenoid biosynthesis.</text>
</comment>
<dbReference type="CDD" id="cd11069">
    <property type="entry name" value="CYP_FUM15-like"/>
    <property type="match status" value="1"/>
</dbReference>
<dbReference type="InterPro" id="IPR001128">
    <property type="entry name" value="Cyt_P450"/>
</dbReference>
<dbReference type="Gene3D" id="1.10.630.10">
    <property type="entry name" value="Cytochrome P450"/>
    <property type="match status" value="1"/>
</dbReference>
<evidence type="ECO:0000256" key="11">
    <source>
        <dbReference type="ARBA" id="ARBA00023033"/>
    </source>
</evidence>
<organism evidence="14 15">
    <name type="scientific">Rhizopogon vinicolor AM-OR11-026</name>
    <dbReference type="NCBI Taxonomy" id="1314800"/>
    <lineage>
        <taxon>Eukaryota</taxon>
        <taxon>Fungi</taxon>
        <taxon>Dikarya</taxon>
        <taxon>Basidiomycota</taxon>
        <taxon>Agaricomycotina</taxon>
        <taxon>Agaricomycetes</taxon>
        <taxon>Agaricomycetidae</taxon>
        <taxon>Boletales</taxon>
        <taxon>Suillineae</taxon>
        <taxon>Rhizopogonaceae</taxon>
        <taxon>Rhizopogon</taxon>
    </lineage>
</organism>
<evidence type="ECO:0000256" key="8">
    <source>
        <dbReference type="ARBA" id="ARBA00022989"/>
    </source>
</evidence>
<dbReference type="InterPro" id="IPR050121">
    <property type="entry name" value="Cytochrome_P450_monoxygenase"/>
</dbReference>
<dbReference type="EMBL" id="KV448257">
    <property type="protein sequence ID" value="OAX39240.1"/>
    <property type="molecule type" value="Genomic_DNA"/>
</dbReference>
<protein>
    <submittedName>
        <fullName evidence="14">Cytochrome P450</fullName>
    </submittedName>
</protein>
<evidence type="ECO:0000256" key="7">
    <source>
        <dbReference type="ARBA" id="ARBA00022723"/>
    </source>
</evidence>
<keyword evidence="10 13" id="KW-0408">Iron</keyword>
<comment type="similarity">
    <text evidence="4">Belongs to the cytochrome P450 family.</text>
</comment>
<dbReference type="PANTHER" id="PTHR24305">
    <property type="entry name" value="CYTOCHROME P450"/>
    <property type="match status" value="1"/>
</dbReference>
<keyword evidence="8" id="KW-1133">Transmembrane helix</keyword>
<dbReference type="Proteomes" id="UP000092154">
    <property type="component" value="Unassembled WGS sequence"/>
</dbReference>
<keyword evidence="12" id="KW-0472">Membrane</keyword>
<dbReference type="GO" id="GO:0005506">
    <property type="term" value="F:iron ion binding"/>
    <property type="evidence" value="ECO:0007669"/>
    <property type="project" value="InterPro"/>
</dbReference>
<evidence type="ECO:0000256" key="9">
    <source>
        <dbReference type="ARBA" id="ARBA00023002"/>
    </source>
</evidence>
<dbReference type="GO" id="GO:0016705">
    <property type="term" value="F:oxidoreductase activity, acting on paired donors, with incorporation or reduction of molecular oxygen"/>
    <property type="evidence" value="ECO:0007669"/>
    <property type="project" value="InterPro"/>
</dbReference>
<keyword evidence="6" id="KW-0812">Transmembrane</keyword>
<dbReference type="STRING" id="1314800.A0A1B7N308"/>
<evidence type="ECO:0000256" key="5">
    <source>
        <dbReference type="ARBA" id="ARBA00022617"/>
    </source>
</evidence>
<dbReference type="GO" id="GO:0020037">
    <property type="term" value="F:heme binding"/>
    <property type="evidence" value="ECO:0007669"/>
    <property type="project" value="InterPro"/>
</dbReference>
<dbReference type="InterPro" id="IPR036396">
    <property type="entry name" value="Cyt_P450_sf"/>
</dbReference>
<evidence type="ECO:0000256" key="6">
    <source>
        <dbReference type="ARBA" id="ARBA00022692"/>
    </source>
</evidence>
<dbReference type="PRINTS" id="PR00385">
    <property type="entry name" value="P450"/>
</dbReference>
<dbReference type="PRINTS" id="PR00463">
    <property type="entry name" value="EP450I"/>
</dbReference>
<keyword evidence="9" id="KW-0560">Oxidoreductase</keyword>
<accession>A0A1B7N308</accession>
<dbReference type="GO" id="GO:0004497">
    <property type="term" value="F:monooxygenase activity"/>
    <property type="evidence" value="ECO:0007669"/>
    <property type="project" value="UniProtKB-KW"/>
</dbReference>
<evidence type="ECO:0000256" key="10">
    <source>
        <dbReference type="ARBA" id="ARBA00023004"/>
    </source>
</evidence>
<dbReference type="SUPFAM" id="SSF48264">
    <property type="entry name" value="Cytochrome P450"/>
    <property type="match status" value="1"/>
</dbReference>
<comment type="subcellular location">
    <subcellularLocation>
        <location evidence="2">Membrane</location>
    </subcellularLocation>
</comment>
<evidence type="ECO:0000313" key="14">
    <source>
        <dbReference type="EMBL" id="OAX39240.1"/>
    </source>
</evidence>
<dbReference type="InParanoid" id="A0A1B7N308"/>
<evidence type="ECO:0000256" key="2">
    <source>
        <dbReference type="ARBA" id="ARBA00004370"/>
    </source>
</evidence>
<evidence type="ECO:0000256" key="1">
    <source>
        <dbReference type="ARBA" id="ARBA00001971"/>
    </source>
</evidence>
<dbReference type="OrthoDB" id="1470350at2759"/>
<evidence type="ECO:0000256" key="12">
    <source>
        <dbReference type="ARBA" id="ARBA00023136"/>
    </source>
</evidence>
<dbReference type="AlphaFoldDB" id="A0A1B7N308"/>
<keyword evidence="15" id="KW-1185">Reference proteome</keyword>